<accession>D2A3T8</accession>
<dbReference type="AlphaFoldDB" id="D2A3T8"/>
<reference evidence="2 3" key="2">
    <citation type="journal article" date="2010" name="Nucleic Acids Res.">
        <title>BeetleBase in 2010: revisions to provide comprehensive genomic information for Tribolium castaneum.</title>
        <authorList>
            <person name="Kim H.S."/>
            <person name="Murphy T."/>
            <person name="Xia J."/>
            <person name="Caragea D."/>
            <person name="Park Y."/>
            <person name="Beeman R.W."/>
            <person name="Lorenzen M.D."/>
            <person name="Butcher S."/>
            <person name="Manak J.R."/>
            <person name="Brown S.J."/>
        </authorList>
    </citation>
    <scope>GENOME REANNOTATION</scope>
    <source>
        <strain evidence="2 3">Georgia GA2</strain>
    </source>
</reference>
<evidence type="ECO:0000256" key="1">
    <source>
        <dbReference type="SAM" id="MobiDB-lite"/>
    </source>
</evidence>
<dbReference type="OrthoDB" id="10436179at2759"/>
<dbReference type="EMBL" id="KQ971348">
    <property type="protein sequence ID" value="EFA05568.1"/>
    <property type="molecule type" value="Genomic_DNA"/>
</dbReference>
<proteinExistence type="predicted"/>
<sequence>MNKSKFGRILKISRVCRCGIKTQPHQFLIPNRREHVYKKAVQECIKAGEIMKKVNQITYSQYPKVSINPYFNRFLSDEGDFCRNYDENNRNFLYKTDCGGDFRITKVVVSDFLRESRREKSTDRPSFDNPCDKYKNKDKCGKKEDPCKKKEEDPCKKKKEDPCKKKEDPCKKKEDPCKKKEDPCKKKEDPCKKKKEDPCKKKEDPCKKKKEDPCKKKKEDPCKKKKEDPCKKKKEDPCKKKEDPCKKKKEDPCKKKKEDPCKKKKDDPCKKAKEDPCKKKDDPCKKAKEDPCKKKDDPCKKPKLCSAHETTPKECESTSVEPCEKKKESKSYPLINGPCPESNKDCCEASQENQELPNILDEIDVLDPTKLANAEETFGEDYKNKEYHSYTNFAFYDMNSYLSCQRSEKPGEKESGDKCD</sequence>
<organism evidence="2 3">
    <name type="scientific">Tribolium castaneum</name>
    <name type="common">Red flour beetle</name>
    <dbReference type="NCBI Taxonomy" id="7070"/>
    <lineage>
        <taxon>Eukaryota</taxon>
        <taxon>Metazoa</taxon>
        <taxon>Ecdysozoa</taxon>
        <taxon>Arthropoda</taxon>
        <taxon>Hexapoda</taxon>
        <taxon>Insecta</taxon>
        <taxon>Pterygota</taxon>
        <taxon>Neoptera</taxon>
        <taxon>Endopterygota</taxon>
        <taxon>Coleoptera</taxon>
        <taxon>Polyphaga</taxon>
        <taxon>Cucujiformia</taxon>
        <taxon>Tenebrionidae</taxon>
        <taxon>Tenebrionidae incertae sedis</taxon>
        <taxon>Tribolium</taxon>
    </lineage>
</organism>
<gene>
    <name evidence="2" type="primary">AUGUSTUS-3.0.2_15757</name>
    <name evidence="2" type="ORF">TcasGA2_TC015757</name>
</gene>
<evidence type="ECO:0000313" key="3">
    <source>
        <dbReference type="Proteomes" id="UP000007266"/>
    </source>
</evidence>
<dbReference type="Proteomes" id="UP000007266">
    <property type="component" value="Linkage group 6"/>
</dbReference>
<dbReference type="OMA" id="KAKEDPC"/>
<keyword evidence="3" id="KW-1185">Reference proteome</keyword>
<feature type="region of interest" description="Disordered" evidence="1">
    <location>
        <begin position="137"/>
        <end position="301"/>
    </location>
</feature>
<protein>
    <submittedName>
        <fullName evidence="2">Uncharacterized protein</fullName>
    </submittedName>
</protein>
<dbReference type="eggNOG" id="KOG0024">
    <property type="taxonomic scope" value="Eukaryota"/>
</dbReference>
<dbReference type="STRING" id="7070.D2A3T8"/>
<dbReference type="HOGENOM" id="CLU_654411_0_0_1"/>
<feature type="compositionally biased region" description="Basic and acidic residues" evidence="1">
    <location>
        <begin position="137"/>
        <end position="300"/>
    </location>
</feature>
<evidence type="ECO:0000313" key="2">
    <source>
        <dbReference type="EMBL" id="EFA05568.1"/>
    </source>
</evidence>
<reference evidence="2 3" key="1">
    <citation type="journal article" date="2008" name="Nature">
        <title>The genome of the model beetle and pest Tribolium castaneum.</title>
        <authorList>
            <consortium name="Tribolium Genome Sequencing Consortium"/>
            <person name="Richards S."/>
            <person name="Gibbs R.A."/>
            <person name="Weinstock G.M."/>
            <person name="Brown S.J."/>
            <person name="Denell R."/>
            <person name="Beeman R.W."/>
            <person name="Gibbs R."/>
            <person name="Beeman R.W."/>
            <person name="Brown S.J."/>
            <person name="Bucher G."/>
            <person name="Friedrich M."/>
            <person name="Grimmelikhuijzen C.J."/>
            <person name="Klingler M."/>
            <person name="Lorenzen M."/>
            <person name="Richards S."/>
            <person name="Roth S."/>
            <person name="Schroder R."/>
            <person name="Tautz D."/>
            <person name="Zdobnov E.M."/>
            <person name="Muzny D."/>
            <person name="Gibbs R.A."/>
            <person name="Weinstock G.M."/>
            <person name="Attaway T."/>
            <person name="Bell S."/>
            <person name="Buhay C.J."/>
            <person name="Chandrabose M.N."/>
            <person name="Chavez D."/>
            <person name="Clerk-Blankenburg K.P."/>
            <person name="Cree A."/>
            <person name="Dao M."/>
            <person name="Davis C."/>
            <person name="Chacko J."/>
            <person name="Dinh H."/>
            <person name="Dugan-Rocha S."/>
            <person name="Fowler G."/>
            <person name="Garner T.T."/>
            <person name="Garnes J."/>
            <person name="Gnirke A."/>
            <person name="Hawes A."/>
            <person name="Hernandez J."/>
            <person name="Hines S."/>
            <person name="Holder M."/>
            <person name="Hume J."/>
            <person name="Jhangiani S.N."/>
            <person name="Joshi V."/>
            <person name="Khan Z.M."/>
            <person name="Jackson L."/>
            <person name="Kovar C."/>
            <person name="Kowis A."/>
            <person name="Lee S."/>
            <person name="Lewis L.R."/>
            <person name="Margolis J."/>
            <person name="Morgan M."/>
            <person name="Nazareth L.V."/>
            <person name="Nguyen N."/>
            <person name="Okwuonu G."/>
            <person name="Parker D."/>
            <person name="Richards S."/>
            <person name="Ruiz S.J."/>
            <person name="Santibanez J."/>
            <person name="Savard J."/>
            <person name="Scherer S.E."/>
            <person name="Schneider B."/>
            <person name="Sodergren E."/>
            <person name="Tautz D."/>
            <person name="Vattahil S."/>
            <person name="Villasana D."/>
            <person name="White C.S."/>
            <person name="Wright R."/>
            <person name="Park Y."/>
            <person name="Beeman R.W."/>
            <person name="Lord J."/>
            <person name="Oppert B."/>
            <person name="Lorenzen M."/>
            <person name="Brown S."/>
            <person name="Wang L."/>
            <person name="Savard J."/>
            <person name="Tautz D."/>
            <person name="Richards S."/>
            <person name="Weinstock G."/>
            <person name="Gibbs R.A."/>
            <person name="Liu Y."/>
            <person name="Worley K."/>
            <person name="Weinstock G."/>
            <person name="Elsik C.G."/>
            <person name="Reese J.T."/>
            <person name="Elhaik E."/>
            <person name="Landan G."/>
            <person name="Graur D."/>
            <person name="Arensburger P."/>
            <person name="Atkinson P."/>
            <person name="Beeman R.W."/>
            <person name="Beidler J."/>
            <person name="Brown S.J."/>
            <person name="Demuth J.P."/>
            <person name="Drury D.W."/>
            <person name="Du Y.Z."/>
            <person name="Fujiwara H."/>
            <person name="Lorenzen M."/>
            <person name="Maselli V."/>
            <person name="Osanai M."/>
            <person name="Park Y."/>
            <person name="Robertson H.M."/>
            <person name="Tu Z."/>
            <person name="Wang J.J."/>
            <person name="Wang S."/>
            <person name="Richards S."/>
            <person name="Song H."/>
            <person name="Zhang L."/>
            <person name="Sodergren E."/>
            <person name="Werner D."/>
            <person name="Stanke M."/>
            <person name="Morgenstern B."/>
            <person name="Solovyev V."/>
            <person name="Kosarev P."/>
            <person name="Brown G."/>
            <person name="Chen H.C."/>
            <person name="Ermolaeva O."/>
            <person name="Hlavina W."/>
            <person name="Kapustin Y."/>
            <person name="Kiryutin B."/>
            <person name="Kitts P."/>
            <person name="Maglott D."/>
            <person name="Pruitt K."/>
            <person name="Sapojnikov V."/>
            <person name="Souvorov A."/>
            <person name="Mackey A.J."/>
            <person name="Waterhouse R.M."/>
            <person name="Wyder S."/>
            <person name="Zdobnov E.M."/>
            <person name="Zdobnov E.M."/>
            <person name="Wyder S."/>
            <person name="Kriventseva E.V."/>
            <person name="Kadowaki T."/>
            <person name="Bork P."/>
            <person name="Aranda M."/>
            <person name="Bao R."/>
            <person name="Beermann A."/>
            <person name="Berns N."/>
            <person name="Bolognesi R."/>
            <person name="Bonneton F."/>
            <person name="Bopp D."/>
            <person name="Brown S.J."/>
            <person name="Bucher G."/>
            <person name="Butts T."/>
            <person name="Chaumot A."/>
            <person name="Denell R.E."/>
            <person name="Ferrier D.E."/>
            <person name="Friedrich M."/>
            <person name="Gordon C.M."/>
            <person name="Jindra M."/>
            <person name="Klingler M."/>
            <person name="Lan Q."/>
            <person name="Lattorff H.M."/>
            <person name="Laudet V."/>
            <person name="von Levetsow C."/>
            <person name="Liu Z."/>
            <person name="Lutz R."/>
            <person name="Lynch J.A."/>
            <person name="da Fonseca R.N."/>
            <person name="Posnien N."/>
            <person name="Reuter R."/>
            <person name="Roth S."/>
            <person name="Savard J."/>
            <person name="Schinko J.B."/>
            <person name="Schmitt C."/>
            <person name="Schoppmeier M."/>
            <person name="Schroder R."/>
            <person name="Shippy T.D."/>
            <person name="Simonnet F."/>
            <person name="Marques-Souza H."/>
            <person name="Tautz D."/>
            <person name="Tomoyasu Y."/>
            <person name="Trauner J."/>
            <person name="Van der Zee M."/>
            <person name="Vervoort M."/>
            <person name="Wittkopp N."/>
            <person name="Wimmer E.A."/>
            <person name="Yang X."/>
            <person name="Jones A.K."/>
            <person name="Sattelle D.B."/>
            <person name="Ebert P.R."/>
            <person name="Nelson D."/>
            <person name="Scott J.G."/>
            <person name="Beeman R.W."/>
            <person name="Muthukrishnan S."/>
            <person name="Kramer K.J."/>
            <person name="Arakane Y."/>
            <person name="Beeman R.W."/>
            <person name="Zhu Q."/>
            <person name="Hogenkamp D."/>
            <person name="Dixit R."/>
            <person name="Oppert B."/>
            <person name="Jiang H."/>
            <person name="Zou Z."/>
            <person name="Marshall J."/>
            <person name="Elpidina E."/>
            <person name="Vinokurov K."/>
            <person name="Oppert C."/>
            <person name="Zou Z."/>
            <person name="Evans J."/>
            <person name="Lu Z."/>
            <person name="Zhao P."/>
            <person name="Sumathipala N."/>
            <person name="Altincicek B."/>
            <person name="Vilcinskas A."/>
            <person name="Williams M."/>
            <person name="Hultmark D."/>
            <person name="Hetru C."/>
            <person name="Jiang H."/>
            <person name="Grimmelikhuijzen C.J."/>
            <person name="Hauser F."/>
            <person name="Cazzamali G."/>
            <person name="Williamson M."/>
            <person name="Park Y."/>
            <person name="Li B."/>
            <person name="Tanaka Y."/>
            <person name="Predel R."/>
            <person name="Neupert S."/>
            <person name="Schachtner J."/>
            <person name="Verleyen P."/>
            <person name="Raible F."/>
            <person name="Bork P."/>
            <person name="Friedrich M."/>
            <person name="Walden K.K."/>
            <person name="Robertson H.M."/>
            <person name="Angeli S."/>
            <person name="Foret S."/>
            <person name="Bucher G."/>
            <person name="Schuetz S."/>
            <person name="Maleszka R."/>
            <person name="Wimmer E.A."/>
            <person name="Beeman R.W."/>
            <person name="Lorenzen M."/>
            <person name="Tomoyasu Y."/>
            <person name="Miller S.C."/>
            <person name="Grossmann D."/>
            <person name="Bucher G."/>
        </authorList>
    </citation>
    <scope>NUCLEOTIDE SEQUENCE [LARGE SCALE GENOMIC DNA]</scope>
    <source>
        <strain evidence="2 3">Georgia GA2</strain>
    </source>
</reference>
<dbReference type="KEGG" id="tca:103313435"/>
<dbReference type="InParanoid" id="D2A3T8"/>
<dbReference type="PhylomeDB" id="D2A3T8"/>
<name>D2A3T8_TRICA</name>